<keyword evidence="3" id="KW-1185">Reference proteome</keyword>
<feature type="chain" id="PRO_5024422584" evidence="1">
    <location>
        <begin position="26"/>
        <end position="146"/>
    </location>
</feature>
<evidence type="ECO:0000256" key="1">
    <source>
        <dbReference type="SAM" id="SignalP"/>
    </source>
</evidence>
<sequence length="146" mass="16931">MNICTCDLLWHFDLTFIATIARGHAYPTSDDSILHNNRIHKGFVKMEGFEFNQLQESQPSIVKIPTRKTTKELDQEKQDKEIKRALEMITRRPERIQTFFDSQLGDSSTEEDNHHDILMEGGDHLGNMLAMECVHHAEEDNAQQHI</sequence>
<protein>
    <submittedName>
        <fullName evidence="2">Uncharacterized protein</fullName>
    </submittedName>
</protein>
<comment type="caution">
    <text evidence="2">The sequence shown here is derived from an EMBL/GenBank/DDBJ whole genome shotgun (WGS) entry which is preliminary data.</text>
</comment>
<evidence type="ECO:0000313" key="3">
    <source>
        <dbReference type="Proteomes" id="UP000326396"/>
    </source>
</evidence>
<dbReference type="EMBL" id="SZYD01000019">
    <property type="protein sequence ID" value="KAD2392844.1"/>
    <property type="molecule type" value="Genomic_DNA"/>
</dbReference>
<keyword evidence="1" id="KW-0732">Signal</keyword>
<dbReference type="AlphaFoldDB" id="A0A5N6LKY2"/>
<evidence type="ECO:0000313" key="2">
    <source>
        <dbReference type="EMBL" id="KAD2392844.1"/>
    </source>
</evidence>
<organism evidence="2 3">
    <name type="scientific">Mikania micrantha</name>
    <name type="common">bitter vine</name>
    <dbReference type="NCBI Taxonomy" id="192012"/>
    <lineage>
        <taxon>Eukaryota</taxon>
        <taxon>Viridiplantae</taxon>
        <taxon>Streptophyta</taxon>
        <taxon>Embryophyta</taxon>
        <taxon>Tracheophyta</taxon>
        <taxon>Spermatophyta</taxon>
        <taxon>Magnoliopsida</taxon>
        <taxon>eudicotyledons</taxon>
        <taxon>Gunneridae</taxon>
        <taxon>Pentapetalae</taxon>
        <taxon>asterids</taxon>
        <taxon>campanulids</taxon>
        <taxon>Asterales</taxon>
        <taxon>Asteraceae</taxon>
        <taxon>Asteroideae</taxon>
        <taxon>Heliantheae alliance</taxon>
        <taxon>Eupatorieae</taxon>
        <taxon>Mikania</taxon>
    </lineage>
</organism>
<gene>
    <name evidence="2" type="ORF">E3N88_39821</name>
</gene>
<reference evidence="2 3" key="1">
    <citation type="submission" date="2019-05" db="EMBL/GenBank/DDBJ databases">
        <title>Mikania micrantha, genome provides insights into the molecular mechanism of rapid growth.</title>
        <authorList>
            <person name="Liu B."/>
        </authorList>
    </citation>
    <scope>NUCLEOTIDE SEQUENCE [LARGE SCALE GENOMIC DNA]</scope>
    <source>
        <strain evidence="2">NLD-2019</strain>
        <tissue evidence="2">Leaf</tissue>
    </source>
</reference>
<name>A0A5N6LKY2_9ASTR</name>
<feature type="signal peptide" evidence="1">
    <location>
        <begin position="1"/>
        <end position="25"/>
    </location>
</feature>
<proteinExistence type="predicted"/>
<dbReference type="Proteomes" id="UP000326396">
    <property type="component" value="Linkage Group LG9"/>
</dbReference>
<accession>A0A5N6LKY2</accession>